<dbReference type="OrthoDB" id="10628352at2759"/>
<keyword evidence="3" id="KW-1185">Reference proteome</keyword>
<dbReference type="EMBL" id="OC918574">
    <property type="protein sequence ID" value="CAD7649666.1"/>
    <property type="molecule type" value="Genomic_DNA"/>
</dbReference>
<dbReference type="EMBL" id="CAJPVJ010003749">
    <property type="protein sequence ID" value="CAG2167912.1"/>
    <property type="molecule type" value="Genomic_DNA"/>
</dbReference>
<evidence type="ECO:0000256" key="1">
    <source>
        <dbReference type="SAM" id="MobiDB-lite"/>
    </source>
</evidence>
<accession>A0A7R9LXK0</accession>
<proteinExistence type="predicted"/>
<feature type="compositionally biased region" description="Gly residues" evidence="1">
    <location>
        <begin position="513"/>
        <end position="529"/>
    </location>
</feature>
<feature type="region of interest" description="Disordered" evidence="1">
    <location>
        <begin position="81"/>
        <end position="126"/>
    </location>
</feature>
<dbReference type="AlphaFoldDB" id="A0A7R9LXK0"/>
<reference evidence="2" key="1">
    <citation type="submission" date="2020-11" db="EMBL/GenBank/DDBJ databases">
        <authorList>
            <person name="Tran Van P."/>
        </authorList>
    </citation>
    <scope>NUCLEOTIDE SEQUENCE</scope>
</reference>
<protein>
    <submittedName>
        <fullName evidence="2">Uncharacterized protein</fullName>
    </submittedName>
</protein>
<sequence length="582" mass="61532">YTQLPGVGKCDAIVAAGVVPFPRVRVIRYSKYRACISGLHAGFTIAMERERCPKSYTSRVIKSYGESVIGLPLNQICGTAADGKSRCPPSRGSKPKKKGNQKPKRSGSQEPVDPSGAFQPVRGIFNRGTGGLGGGDPFGGVGSVFQRGTDTIGQGASGILGRGAGGLGAANPLGAVNLLGAANPFGGVGSLFQTGVDTVGQGASSLFGGGAGGSGSRRSGANGANNPIGGLFKQGADTLGQGASSIFGGAHNLFGQGLGALPVLLVLLGFAKDFIEYIICNLHTKVVLTGPFRLTEAKVILDTLSSLLSQGSERLSQLSRLGLERLRNHKEILLYSLLFVWLMSSNVINKCFSGILLNTYIQPKPELQVPTFETLSKQKYIKILNQLDNRDVQHTDKQELWLNIKERADRDRHLISRNIFGRHYIRRDKYIADMIRARRAVYVGNTGRCDEIRALAPGKRVTVAPDNHILPKLTQSQTILITNTAMNRLVIIFVVLVTIEAIYCQYSGGGGGRGGQGGNGGSGGGGQQGSGTMQRVGQAAWGVAKTAAQMTPQGQAVMQAKNAYNGAKKVYNAYRGGGNTKQ</sequence>
<feature type="compositionally biased region" description="Basic residues" evidence="1">
    <location>
        <begin position="93"/>
        <end position="105"/>
    </location>
</feature>
<evidence type="ECO:0000313" key="2">
    <source>
        <dbReference type="EMBL" id="CAD7649666.1"/>
    </source>
</evidence>
<gene>
    <name evidence="2" type="ORF">ONB1V03_LOCUS7406</name>
</gene>
<name>A0A7R9LXK0_9ACAR</name>
<evidence type="ECO:0000313" key="3">
    <source>
        <dbReference type="Proteomes" id="UP000728032"/>
    </source>
</evidence>
<feature type="non-terminal residue" evidence="2">
    <location>
        <position position="1"/>
    </location>
</feature>
<feature type="region of interest" description="Disordered" evidence="1">
    <location>
        <begin position="513"/>
        <end position="532"/>
    </location>
</feature>
<feature type="non-terminal residue" evidence="2">
    <location>
        <position position="582"/>
    </location>
</feature>
<dbReference type="Proteomes" id="UP000728032">
    <property type="component" value="Unassembled WGS sequence"/>
</dbReference>
<organism evidence="2">
    <name type="scientific">Oppiella nova</name>
    <dbReference type="NCBI Taxonomy" id="334625"/>
    <lineage>
        <taxon>Eukaryota</taxon>
        <taxon>Metazoa</taxon>
        <taxon>Ecdysozoa</taxon>
        <taxon>Arthropoda</taxon>
        <taxon>Chelicerata</taxon>
        <taxon>Arachnida</taxon>
        <taxon>Acari</taxon>
        <taxon>Acariformes</taxon>
        <taxon>Sarcoptiformes</taxon>
        <taxon>Oribatida</taxon>
        <taxon>Brachypylina</taxon>
        <taxon>Oppioidea</taxon>
        <taxon>Oppiidae</taxon>
        <taxon>Oppiella</taxon>
    </lineage>
</organism>